<comment type="caution">
    <text evidence="2">The sequence shown here is derived from an EMBL/GenBank/DDBJ whole genome shotgun (WGS) entry which is preliminary data.</text>
</comment>
<gene>
    <name evidence="2" type="ORF">XD93_0945</name>
</gene>
<protein>
    <submittedName>
        <fullName evidence="2">Transmembrane(S)protein</fullName>
    </submittedName>
</protein>
<accession>A0A101HGG6</accession>
<keyword evidence="1" id="KW-1133">Transmembrane helix</keyword>
<name>A0A101HGG6_9BACT</name>
<reference evidence="3" key="1">
    <citation type="journal article" date="2015" name="MBio">
        <title>Genome-Resolved Metagenomic Analysis Reveals Roles for Candidate Phyla and Other Microbial Community Members in Biogeochemical Transformations in Oil Reservoirs.</title>
        <authorList>
            <person name="Hu P."/>
            <person name="Tom L."/>
            <person name="Singh A."/>
            <person name="Thomas B.C."/>
            <person name="Baker B.J."/>
            <person name="Piceno Y.M."/>
            <person name="Andersen G.L."/>
            <person name="Banfield J.F."/>
        </authorList>
    </citation>
    <scope>NUCLEOTIDE SEQUENCE [LARGE SCALE GENOMIC DNA]</scope>
</reference>
<dbReference type="Proteomes" id="UP000053904">
    <property type="component" value="Unassembled WGS sequence"/>
</dbReference>
<dbReference type="AlphaFoldDB" id="A0A101HGG6"/>
<feature type="transmembrane region" description="Helical" evidence="1">
    <location>
        <begin position="531"/>
        <end position="552"/>
    </location>
</feature>
<evidence type="ECO:0000313" key="3">
    <source>
        <dbReference type="Proteomes" id="UP000053904"/>
    </source>
</evidence>
<sequence length="559" mass="64158">MIGFLKKAIWISSIFLFVLFLFPNSISAQESLSTSAIFSHNIKTSGKIETTATFTVNSPTRTVLTYYTITIPQVNIDPEIFSVDRNRKLEATVYKRNNSTDLLIDFENTVIEANGSTKITISYAHEYDDYKALQLISKIADTPTTQVSISYPKEWGDISWISDQIEDIKMIDTKYIVKVNEPDSDSINIIFGQDIAYNFTISRAINNSTENSNQYEIILPQDNQFQKIVLTDISTRPTEAFLDSSNNYVLIFTLEPETQIDLKITGNILMEYHEYYSDTLTSRYNNKDIYWSLEERQLDRVQRFLDEKGVTKESGNDIVVKYLYQYVIENLNPSSSATTLSGGVRRGATEVLKTTEESTPEDYADVLQTLLTLYDREQLDHITILTRTNDSISPILPYYSDNDIRFEYDSNSEIVYSPESNTSISLEPYSILNKYLYGRINIENTGNTIFTSIELEDSVPNINKYIDSITSSSNRILLPHMQRSINFHIPFNEMTDEIIRTTIHVKNGTDSVDSKLLSTEYTLSQRTGYEVVIKIISILLFIITFSIIYLFIDRIVYKK</sequence>
<keyword evidence="1" id="KW-0472">Membrane</keyword>
<organism evidence="2 3">
    <name type="scientific">candidate division WS6 bacterium 34_10</name>
    <dbReference type="NCBI Taxonomy" id="1641389"/>
    <lineage>
        <taxon>Bacteria</taxon>
        <taxon>Candidatus Dojkabacteria</taxon>
    </lineage>
</organism>
<keyword evidence="1 2" id="KW-0812">Transmembrane</keyword>
<dbReference type="EMBL" id="LGGO01000158">
    <property type="protein sequence ID" value="KUK76396.1"/>
    <property type="molecule type" value="Genomic_DNA"/>
</dbReference>
<proteinExistence type="predicted"/>
<evidence type="ECO:0000313" key="2">
    <source>
        <dbReference type="EMBL" id="KUK76396.1"/>
    </source>
</evidence>
<evidence type="ECO:0000256" key="1">
    <source>
        <dbReference type="SAM" id="Phobius"/>
    </source>
</evidence>